<evidence type="ECO:0000313" key="4">
    <source>
        <dbReference type="WBParaSite" id="HPBE_0000177101-mRNA-1"/>
    </source>
</evidence>
<keyword evidence="3" id="KW-1185">Reference proteome</keyword>
<dbReference type="WBParaSite" id="HPBE_0000177101-mRNA-1">
    <property type="protein sequence ID" value="HPBE_0000177101-mRNA-1"/>
    <property type="gene ID" value="HPBE_0000177101"/>
</dbReference>
<accession>A0A183F6H9</accession>
<dbReference type="Proteomes" id="UP000050761">
    <property type="component" value="Unassembled WGS sequence"/>
</dbReference>
<evidence type="ECO:0000313" key="2">
    <source>
        <dbReference type="EMBL" id="VDO21232.1"/>
    </source>
</evidence>
<evidence type="ECO:0000313" key="3">
    <source>
        <dbReference type="Proteomes" id="UP000050761"/>
    </source>
</evidence>
<name>A0A183F6H9_HELPZ</name>
<feature type="region of interest" description="Disordered" evidence="1">
    <location>
        <begin position="1"/>
        <end position="20"/>
    </location>
</feature>
<evidence type="ECO:0000256" key="1">
    <source>
        <dbReference type="SAM" id="MobiDB-lite"/>
    </source>
</evidence>
<gene>
    <name evidence="2" type="ORF">HPBE_LOCUS1772</name>
</gene>
<sequence>MVLNAPRDSATASTGAALAKPGECGNCARRASGSLEAKKAANKAVFVARATHYDDVNEKLGSDDGERFLYRHAKVRHRQAEDVEKVFGISDENGLLLMDRRMVLN</sequence>
<dbReference type="AlphaFoldDB" id="A0A183F6H9"/>
<accession>A0A3P7WUU0</accession>
<protein>
    <submittedName>
        <fullName evidence="4">PPM-type phosphatase domain-containing protein</fullName>
    </submittedName>
</protein>
<dbReference type="OrthoDB" id="418748at2759"/>
<reference evidence="4" key="2">
    <citation type="submission" date="2019-09" db="UniProtKB">
        <authorList>
            <consortium name="WormBaseParasite"/>
        </authorList>
    </citation>
    <scope>IDENTIFICATION</scope>
</reference>
<organism evidence="3 4">
    <name type="scientific">Heligmosomoides polygyrus</name>
    <name type="common">Parasitic roundworm</name>
    <dbReference type="NCBI Taxonomy" id="6339"/>
    <lineage>
        <taxon>Eukaryota</taxon>
        <taxon>Metazoa</taxon>
        <taxon>Ecdysozoa</taxon>
        <taxon>Nematoda</taxon>
        <taxon>Chromadorea</taxon>
        <taxon>Rhabditida</taxon>
        <taxon>Rhabditina</taxon>
        <taxon>Rhabditomorpha</taxon>
        <taxon>Strongyloidea</taxon>
        <taxon>Heligmosomidae</taxon>
        <taxon>Heligmosomoides</taxon>
    </lineage>
</organism>
<reference evidence="2 3" key="1">
    <citation type="submission" date="2018-11" db="EMBL/GenBank/DDBJ databases">
        <authorList>
            <consortium name="Pathogen Informatics"/>
        </authorList>
    </citation>
    <scope>NUCLEOTIDE SEQUENCE [LARGE SCALE GENOMIC DNA]</scope>
</reference>
<dbReference type="EMBL" id="UZAH01002181">
    <property type="protein sequence ID" value="VDO21232.1"/>
    <property type="molecule type" value="Genomic_DNA"/>
</dbReference>
<proteinExistence type="predicted"/>